<sequence>MTDVERRTLLGLIASPPIFGRCADAGPPSFEPIRAPGSHGAGRAGWPMVGDPVATTAAARAGVDTAGRIVDSAVDADPGQVVLPPVSLEERGDFVVDTASAWPARVAHTRTMHVGAMAQVDSTSFTLT</sequence>
<dbReference type="EMBL" id="JAJLJH010000004">
    <property type="protein sequence ID" value="MCK9687449.1"/>
    <property type="molecule type" value="Genomic_DNA"/>
</dbReference>
<name>A0A9X1YJG8_9BURK</name>
<accession>A0A9X1YJG8</accession>
<comment type="caution">
    <text evidence="1">The sequence shown here is derived from an EMBL/GenBank/DDBJ whole genome shotgun (WGS) entry which is preliminary data.</text>
</comment>
<organism evidence="1 2">
    <name type="scientific">Scleromatobacter humisilvae</name>
    <dbReference type="NCBI Taxonomy" id="2897159"/>
    <lineage>
        <taxon>Bacteria</taxon>
        <taxon>Pseudomonadati</taxon>
        <taxon>Pseudomonadota</taxon>
        <taxon>Betaproteobacteria</taxon>
        <taxon>Burkholderiales</taxon>
        <taxon>Sphaerotilaceae</taxon>
        <taxon>Scleromatobacter</taxon>
    </lineage>
</organism>
<dbReference type="Proteomes" id="UP001139353">
    <property type="component" value="Unassembled WGS sequence"/>
</dbReference>
<evidence type="ECO:0000313" key="1">
    <source>
        <dbReference type="EMBL" id="MCK9687449.1"/>
    </source>
</evidence>
<dbReference type="AlphaFoldDB" id="A0A9X1YJG8"/>
<gene>
    <name evidence="1" type="ORF">LPC04_17230</name>
</gene>
<keyword evidence="2" id="KW-1185">Reference proteome</keyword>
<evidence type="ECO:0000313" key="2">
    <source>
        <dbReference type="Proteomes" id="UP001139353"/>
    </source>
</evidence>
<proteinExistence type="predicted"/>
<protein>
    <submittedName>
        <fullName evidence="1">Uncharacterized protein</fullName>
    </submittedName>
</protein>
<reference evidence="1" key="1">
    <citation type="submission" date="2021-11" db="EMBL/GenBank/DDBJ databases">
        <title>BS-T2-15 a new species belonging to the Comamonadaceae family isolated from the soil of a French oak forest.</title>
        <authorList>
            <person name="Mieszkin S."/>
            <person name="Alain K."/>
        </authorList>
    </citation>
    <scope>NUCLEOTIDE SEQUENCE</scope>
    <source>
        <strain evidence="1">BS-T2-15</strain>
    </source>
</reference>
<dbReference type="RefSeq" id="WP_275683488.1">
    <property type="nucleotide sequence ID" value="NZ_JAJLJH010000004.1"/>
</dbReference>